<sequence>MNIPFLIRCSSRGNPPVAINFAHHLVVQFDAAGLDPVRIAGYILLMPGVHLGEPDPVGGSELAAPDTAFLTRGKCDRYCRLALPAGADKDHLLLNLLGPESRSLEAADVGGCRNLRK</sequence>
<dbReference type="AlphaFoldDB" id="A0A0E0M1I1"/>
<name>A0A0E0M1I1_ORYPU</name>
<protein>
    <recommendedName>
        <fullName evidence="1">Alpha/beta hydrolase fold-3 domain-containing protein</fullName>
    </recommendedName>
</protein>
<dbReference type="HOGENOM" id="CLU_2088758_0_0_1"/>
<evidence type="ECO:0000259" key="1">
    <source>
        <dbReference type="Pfam" id="PF07859"/>
    </source>
</evidence>
<evidence type="ECO:0000313" key="2">
    <source>
        <dbReference type="EnsemblPlants" id="OPUNC09G09620.1"/>
    </source>
</evidence>
<feature type="domain" description="Alpha/beta hydrolase fold-3" evidence="1">
    <location>
        <begin position="20"/>
        <end position="99"/>
    </location>
</feature>
<dbReference type="STRING" id="4537.A0A0E0M1I1"/>
<evidence type="ECO:0000313" key="3">
    <source>
        <dbReference type="Proteomes" id="UP000026962"/>
    </source>
</evidence>
<dbReference type="Gene3D" id="3.40.50.1820">
    <property type="entry name" value="alpha/beta hydrolase"/>
    <property type="match status" value="1"/>
</dbReference>
<dbReference type="InterPro" id="IPR029058">
    <property type="entry name" value="AB_hydrolase_fold"/>
</dbReference>
<reference evidence="2" key="2">
    <citation type="submission" date="2018-05" db="EMBL/GenBank/DDBJ databases">
        <title>OpunRS2 (Oryza punctata Reference Sequence Version 2).</title>
        <authorList>
            <person name="Zhang J."/>
            <person name="Kudrna D."/>
            <person name="Lee S."/>
            <person name="Talag J."/>
            <person name="Welchert J."/>
            <person name="Wing R.A."/>
        </authorList>
    </citation>
    <scope>NUCLEOTIDE SEQUENCE [LARGE SCALE GENOMIC DNA]</scope>
</reference>
<dbReference type="InterPro" id="IPR013094">
    <property type="entry name" value="AB_hydrolase_3"/>
</dbReference>
<proteinExistence type="predicted"/>
<accession>A0A0E0M1I1</accession>
<dbReference type="Proteomes" id="UP000026962">
    <property type="component" value="Chromosome 9"/>
</dbReference>
<dbReference type="Gramene" id="OPUNC09G09620.1">
    <property type="protein sequence ID" value="OPUNC09G09620.1"/>
    <property type="gene ID" value="OPUNC09G09620"/>
</dbReference>
<dbReference type="GO" id="GO:0016787">
    <property type="term" value="F:hydrolase activity"/>
    <property type="evidence" value="ECO:0007669"/>
    <property type="project" value="InterPro"/>
</dbReference>
<dbReference type="EnsemblPlants" id="OPUNC09G09620.1">
    <property type="protein sequence ID" value="OPUNC09G09620.1"/>
    <property type="gene ID" value="OPUNC09G09620"/>
</dbReference>
<organism evidence="2">
    <name type="scientific">Oryza punctata</name>
    <name type="common">Red rice</name>
    <dbReference type="NCBI Taxonomy" id="4537"/>
    <lineage>
        <taxon>Eukaryota</taxon>
        <taxon>Viridiplantae</taxon>
        <taxon>Streptophyta</taxon>
        <taxon>Embryophyta</taxon>
        <taxon>Tracheophyta</taxon>
        <taxon>Spermatophyta</taxon>
        <taxon>Magnoliopsida</taxon>
        <taxon>Liliopsida</taxon>
        <taxon>Poales</taxon>
        <taxon>Poaceae</taxon>
        <taxon>BOP clade</taxon>
        <taxon>Oryzoideae</taxon>
        <taxon>Oryzeae</taxon>
        <taxon>Oryzinae</taxon>
        <taxon>Oryza</taxon>
    </lineage>
</organism>
<dbReference type="Pfam" id="PF07859">
    <property type="entry name" value="Abhydrolase_3"/>
    <property type="match status" value="1"/>
</dbReference>
<reference evidence="2" key="1">
    <citation type="submission" date="2015-04" db="UniProtKB">
        <authorList>
            <consortium name="EnsemblPlants"/>
        </authorList>
    </citation>
    <scope>IDENTIFICATION</scope>
</reference>
<keyword evidence="3" id="KW-1185">Reference proteome</keyword>